<evidence type="ECO:0000256" key="6">
    <source>
        <dbReference type="ARBA" id="ARBA00023209"/>
    </source>
</evidence>
<name>A0A455VEV0_9GAMM</name>
<dbReference type="Proteomes" id="UP000324392">
    <property type="component" value="Chromosome"/>
</dbReference>
<evidence type="ECO:0000313" key="9">
    <source>
        <dbReference type="EMBL" id="BBI91512.1"/>
    </source>
</evidence>
<evidence type="ECO:0000259" key="8">
    <source>
        <dbReference type="PROSITE" id="PS50146"/>
    </source>
</evidence>
<evidence type="ECO:0000256" key="5">
    <source>
        <dbReference type="ARBA" id="ARBA00023098"/>
    </source>
</evidence>
<evidence type="ECO:0000256" key="7">
    <source>
        <dbReference type="ARBA" id="ARBA00023264"/>
    </source>
</evidence>
<protein>
    <submittedName>
        <fullName evidence="9">Phosphatidylglycerol kinase metal-dependent</fullName>
    </submittedName>
</protein>
<sequence>MPQSAPALLIINGKRASNEALRLTVHQLRAEQLTLHVRVTWKHGDVARYVEEAARLGVGTVVAGGGDGTINEVASALAQLQVQRCPALGILPLGTANDFAMACNILLALEPALQLAIKGCSVPIDLAKVNNERYFINMATGGFGIHITTETPEKLKAALGGVSYFIHGLLRMDRLQADRCEIRGPDFHCSGEALVIGIGNGKQAGGGQPLYLNALINDGLLQLRLLIADEPLPALVAALLNDEESKNIISSALPWLEISVPHEMTFNLDGEPLAASIFTLSCYRKPSNAAYRPTAPYWAN</sequence>
<dbReference type="PANTHER" id="PTHR12358">
    <property type="entry name" value="SPHINGOSINE KINASE"/>
    <property type="match status" value="1"/>
</dbReference>
<organism evidence="9 10">
    <name type="scientific">Serratia symbiotica</name>
    <dbReference type="NCBI Taxonomy" id="138074"/>
    <lineage>
        <taxon>Bacteria</taxon>
        <taxon>Pseudomonadati</taxon>
        <taxon>Pseudomonadota</taxon>
        <taxon>Gammaproteobacteria</taxon>
        <taxon>Enterobacterales</taxon>
        <taxon>Yersiniaceae</taxon>
        <taxon>Serratia</taxon>
    </lineage>
</organism>
<keyword evidence="9" id="KW-0808">Transferase</keyword>
<dbReference type="Gene3D" id="2.60.200.40">
    <property type="match status" value="1"/>
</dbReference>
<dbReference type="GO" id="GO:0001727">
    <property type="term" value="F:lipid kinase activity"/>
    <property type="evidence" value="ECO:0007669"/>
    <property type="project" value="InterPro"/>
</dbReference>
<dbReference type="PROSITE" id="PS50146">
    <property type="entry name" value="DAGK"/>
    <property type="match status" value="1"/>
</dbReference>
<dbReference type="PANTHER" id="PTHR12358:SF106">
    <property type="entry name" value="LIPID KINASE YEGS"/>
    <property type="match status" value="1"/>
</dbReference>
<dbReference type="NCBIfam" id="TIGR03702">
    <property type="entry name" value="lip_kinase_YegS"/>
    <property type="match status" value="1"/>
</dbReference>
<dbReference type="InterPro" id="IPR001206">
    <property type="entry name" value="Diacylglycerol_kinase_cat_dom"/>
</dbReference>
<dbReference type="GO" id="GO:0046872">
    <property type="term" value="F:metal ion binding"/>
    <property type="evidence" value="ECO:0007669"/>
    <property type="project" value="UniProtKB-KW"/>
</dbReference>
<dbReference type="InterPro" id="IPR016064">
    <property type="entry name" value="NAD/diacylglycerol_kinase_sf"/>
</dbReference>
<evidence type="ECO:0000313" key="10">
    <source>
        <dbReference type="Proteomes" id="UP000324392"/>
    </source>
</evidence>
<dbReference type="SMART" id="SM00046">
    <property type="entry name" value="DAGKc"/>
    <property type="match status" value="1"/>
</dbReference>
<evidence type="ECO:0000256" key="4">
    <source>
        <dbReference type="ARBA" id="ARBA00022842"/>
    </source>
</evidence>
<proteinExistence type="predicted"/>
<dbReference type="Pfam" id="PF00781">
    <property type="entry name" value="DAGK_cat"/>
    <property type="match status" value="1"/>
</dbReference>
<dbReference type="GO" id="GO:0008654">
    <property type="term" value="P:phospholipid biosynthetic process"/>
    <property type="evidence" value="ECO:0007669"/>
    <property type="project" value="UniProtKB-KW"/>
</dbReference>
<dbReference type="AlphaFoldDB" id="A0A455VEV0"/>
<accession>A0A455VEV0</accession>
<keyword evidence="9" id="KW-0418">Kinase</keyword>
<keyword evidence="5" id="KW-0443">Lipid metabolism</keyword>
<feature type="domain" description="DAGKc" evidence="8">
    <location>
        <begin position="2"/>
        <end position="134"/>
    </location>
</feature>
<reference evidence="9 10" key="1">
    <citation type="submission" date="2019-03" db="EMBL/GenBank/DDBJ databases">
        <title>The genome sequence of Candidatus Serratia symbiotica strain IS.</title>
        <authorList>
            <person name="Nikoh N."/>
            <person name="Koga R."/>
            <person name="Oshima K."/>
            <person name="Hattori M."/>
            <person name="Fukatsu T."/>
        </authorList>
    </citation>
    <scope>NUCLEOTIDE SEQUENCE [LARGE SCALE GENOMIC DNA]</scope>
    <source>
        <strain evidence="9 10">IS</strain>
    </source>
</reference>
<keyword evidence="2" id="KW-0444">Lipid biosynthesis</keyword>
<dbReference type="SUPFAM" id="SSF111331">
    <property type="entry name" value="NAD kinase/diacylglycerol kinase-like"/>
    <property type="match status" value="1"/>
</dbReference>
<dbReference type="GO" id="GO:0005524">
    <property type="term" value="F:ATP binding"/>
    <property type="evidence" value="ECO:0007669"/>
    <property type="project" value="InterPro"/>
</dbReference>
<keyword evidence="3" id="KW-0479">Metal-binding</keyword>
<dbReference type="Gene3D" id="3.40.50.10330">
    <property type="entry name" value="Probable inorganic polyphosphate/atp-NAD kinase, domain 1"/>
    <property type="match status" value="1"/>
</dbReference>
<dbReference type="InterPro" id="IPR005218">
    <property type="entry name" value="Diacylglycerol/lipid_kinase"/>
</dbReference>
<comment type="cofactor">
    <cofactor evidence="1">
        <name>Mg(2+)</name>
        <dbReference type="ChEBI" id="CHEBI:18420"/>
    </cofactor>
</comment>
<dbReference type="GO" id="GO:0005886">
    <property type="term" value="C:plasma membrane"/>
    <property type="evidence" value="ECO:0007669"/>
    <property type="project" value="TreeGrafter"/>
</dbReference>
<gene>
    <name evidence="9" type="primary">yegS</name>
    <name evidence="9" type="ORF">SSYIS1_07500</name>
</gene>
<keyword evidence="6" id="KW-0594">Phospholipid biosynthesis</keyword>
<evidence type="ECO:0000256" key="1">
    <source>
        <dbReference type="ARBA" id="ARBA00001946"/>
    </source>
</evidence>
<evidence type="ECO:0000256" key="3">
    <source>
        <dbReference type="ARBA" id="ARBA00022723"/>
    </source>
</evidence>
<dbReference type="NCBIfam" id="TIGR00147">
    <property type="entry name" value="YegS/Rv2252/BmrU family lipid kinase"/>
    <property type="match status" value="1"/>
</dbReference>
<keyword evidence="7" id="KW-1208">Phospholipid metabolism</keyword>
<evidence type="ECO:0000256" key="2">
    <source>
        <dbReference type="ARBA" id="ARBA00022516"/>
    </source>
</evidence>
<dbReference type="EMBL" id="AP019531">
    <property type="protein sequence ID" value="BBI91512.1"/>
    <property type="molecule type" value="Genomic_DNA"/>
</dbReference>
<dbReference type="NCBIfam" id="NF009602">
    <property type="entry name" value="PRK13054.1"/>
    <property type="match status" value="1"/>
</dbReference>
<dbReference type="InterPro" id="IPR017438">
    <property type="entry name" value="ATP-NAD_kinase_N"/>
</dbReference>
<dbReference type="InterPro" id="IPR022433">
    <property type="entry name" value="Lip_kinase_YegS"/>
</dbReference>
<keyword evidence="4" id="KW-0460">Magnesium</keyword>
<dbReference type="InterPro" id="IPR050187">
    <property type="entry name" value="Lipid_Phosphate_FormReg"/>
</dbReference>